<evidence type="ECO:0000256" key="4">
    <source>
        <dbReference type="ARBA" id="ARBA00022989"/>
    </source>
</evidence>
<dbReference type="RefSeq" id="XP_014667552.1">
    <property type="nucleotide sequence ID" value="XM_014812066.1"/>
</dbReference>
<dbReference type="InterPro" id="IPR002994">
    <property type="entry name" value="Surf1/Shy1"/>
</dbReference>
<dbReference type="PANTHER" id="PTHR23427">
    <property type="entry name" value="SURFEIT LOCUS PROTEIN"/>
    <property type="match status" value="1"/>
</dbReference>
<protein>
    <recommendedName>
        <fullName evidence="6">SURF1-like protein</fullName>
    </recommendedName>
</protein>
<dbReference type="InterPro" id="IPR045214">
    <property type="entry name" value="Surf1/Surf4"/>
</dbReference>
<reference evidence="9" key="1">
    <citation type="submission" date="2025-08" db="UniProtKB">
        <authorList>
            <consortium name="RefSeq"/>
        </authorList>
    </citation>
    <scope>IDENTIFICATION</scope>
</reference>
<keyword evidence="5 6" id="KW-0472">Membrane</keyword>
<comment type="caution">
    <text evidence="6">Lacks conserved residue(s) required for the propagation of feature annotation.</text>
</comment>
<dbReference type="Pfam" id="PF02104">
    <property type="entry name" value="SURF1"/>
    <property type="match status" value="1"/>
</dbReference>
<dbReference type="Proteomes" id="UP000695022">
    <property type="component" value="Unplaced"/>
</dbReference>
<evidence type="ECO:0000313" key="9">
    <source>
        <dbReference type="RefSeq" id="XP_014667552.1"/>
    </source>
</evidence>
<evidence type="ECO:0000256" key="1">
    <source>
        <dbReference type="ARBA" id="ARBA00004370"/>
    </source>
</evidence>
<dbReference type="PANTHER" id="PTHR23427:SF2">
    <property type="entry name" value="SURFEIT LOCUS PROTEIN 1"/>
    <property type="match status" value="1"/>
</dbReference>
<evidence type="ECO:0000256" key="5">
    <source>
        <dbReference type="ARBA" id="ARBA00023136"/>
    </source>
</evidence>
<keyword evidence="6" id="KW-0496">Mitochondrion</keyword>
<evidence type="ECO:0000256" key="6">
    <source>
        <dbReference type="RuleBase" id="RU363076"/>
    </source>
</evidence>
<dbReference type="CDD" id="cd06662">
    <property type="entry name" value="SURF1"/>
    <property type="match status" value="1"/>
</dbReference>
<comment type="similarity">
    <text evidence="2 6">Belongs to the SURF1 family.</text>
</comment>
<proteinExistence type="inferred from homology"/>
<evidence type="ECO:0000256" key="3">
    <source>
        <dbReference type="ARBA" id="ARBA00022692"/>
    </source>
</evidence>
<organism evidence="8 9">
    <name type="scientific">Priapulus caudatus</name>
    <name type="common">Priapulid worm</name>
    <dbReference type="NCBI Taxonomy" id="37621"/>
    <lineage>
        <taxon>Eukaryota</taxon>
        <taxon>Metazoa</taxon>
        <taxon>Ecdysozoa</taxon>
        <taxon>Scalidophora</taxon>
        <taxon>Priapulida</taxon>
        <taxon>Priapulimorpha</taxon>
        <taxon>Priapulimorphida</taxon>
        <taxon>Priapulidae</taxon>
        <taxon>Priapulus</taxon>
    </lineage>
</organism>
<feature type="transmembrane region" description="Helical" evidence="6">
    <location>
        <begin position="38"/>
        <end position="56"/>
    </location>
</feature>
<dbReference type="PROSITE" id="PS50895">
    <property type="entry name" value="SURF1"/>
    <property type="match status" value="1"/>
</dbReference>
<keyword evidence="4 6" id="KW-1133">Transmembrane helix</keyword>
<comment type="function">
    <text evidence="6">Probably involved in the biogenesis of the COX complex.</text>
</comment>
<accession>A0ABM1E5T1</accession>
<keyword evidence="6" id="KW-0999">Mitochondrion inner membrane</keyword>
<evidence type="ECO:0000256" key="2">
    <source>
        <dbReference type="ARBA" id="ARBA00007165"/>
    </source>
</evidence>
<keyword evidence="8" id="KW-1185">Reference proteome</keyword>
<comment type="subcellular location">
    <subcellularLocation>
        <location evidence="1">Membrane</location>
    </subcellularLocation>
    <subcellularLocation>
        <location evidence="6">Mitochondrion inner membrane</location>
        <topology evidence="6">Multi-pass membrane protein</topology>
    </subcellularLocation>
</comment>
<feature type="region of interest" description="Disordered" evidence="7">
    <location>
        <begin position="115"/>
        <end position="134"/>
    </location>
</feature>
<keyword evidence="3 6" id="KW-0812">Transmembrane</keyword>
<dbReference type="GeneID" id="106809107"/>
<evidence type="ECO:0000313" key="8">
    <source>
        <dbReference type="Proteomes" id="UP000695022"/>
    </source>
</evidence>
<name>A0ABM1E5T1_PRICU</name>
<evidence type="ECO:0000256" key="7">
    <source>
        <dbReference type="SAM" id="MobiDB-lite"/>
    </source>
</evidence>
<gene>
    <name evidence="9" type="primary">LOC106809107</name>
</gene>
<sequence length="279" mass="30630">MMMRFGRSVARLLAPSRTGGGARHVSIRRGRSDGGIGAGGYALLVVPATAFALGAWQVRRRRWKLNLIDMLDTRLTAPPVPLPDDVSAIADMEYRRVHVQGSFDHAREMYVTPRSLVTPGDRGGGGGMASDPSRVGTNVVTPFRLASPLEGTTILVNRGWVPRARLRPETRADGQIAGEIQFVGVLRLSDARQPFMPRNDPASETFSYRDVEEMARRSGAAAVFVDADADSTVPGGPVGGQTRVRLRNEHLSYIATWWSLSAATSYMWYRKVVRRIPLM</sequence>